<evidence type="ECO:0000313" key="2">
    <source>
        <dbReference type="Proteomes" id="UP000198639"/>
    </source>
</evidence>
<organism evidence="1 2">
    <name type="scientific">Massilia yuzhufengensis</name>
    <dbReference type="NCBI Taxonomy" id="1164594"/>
    <lineage>
        <taxon>Bacteria</taxon>
        <taxon>Pseudomonadati</taxon>
        <taxon>Pseudomonadota</taxon>
        <taxon>Betaproteobacteria</taxon>
        <taxon>Burkholderiales</taxon>
        <taxon>Oxalobacteraceae</taxon>
        <taxon>Telluria group</taxon>
        <taxon>Massilia</taxon>
    </lineage>
</organism>
<dbReference type="Proteomes" id="UP000198639">
    <property type="component" value="Unassembled WGS sequence"/>
</dbReference>
<dbReference type="RefSeq" id="WP_091875634.1">
    <property type="nucleotide sequence ID" value="NZ_FOLD01000020.1"/>
</dbReference>
<evidence type="ECO:0000313" key="1">
    <source>
        <dbReference type="EMBL" id="SFD26494.1"/>
    </source>
</evidence>
<reference evidence="2" key="1">
    <citation type="submission" date="2016-10" db="EMBL/GenBank/DDBJ databases">
        <authorList>
            <person name="Varghese N."/>
            <person name="Submissions S."/>
        </authorList>
    </citation>
    <scope>NUCLEOTIDE SEQUENCE [LARGE SCALE GENOMIC DNA]</scope>
    <source>
        <strain evidence="2">CGMCC 1.12041</strain>
    </source>
</reference>
<dbReference type="EMBL" id="FOLD01000020">
    <property type="protein sequence ID" value="SFD26494.1"/>
    <property type="molecule type" value="Genomic_DNA"/>
</dbReference>
<protein>
    <recommendedName>
        <fullName evidence="3">Transcriptional regulator</fullName>
    </recommendedName>
</protein>
<accession>A0A1I1QWH0</accession>
<proteinExistence type="predicted"/>
<dbReference type="AlphaFoldDB" id="A0A1I1QWH0"/>
<gene>
    <name evidence="1" type="ORF">SAMN05216204_12064</name>
</gene>
<name>A0A1I1QWH0_9BURK</name>
<evidence type="ECO:0008006" key="3">
    <source>
        <dbReference type="Google" id="ProtNLM"/>
    </source>
</evidence>
<keyword evidence="2" id="KW-1185">Reference proteome</keyword>
<sequence length="129" mass="14726">MNRPPIPEDLRRFVLTSIPSVPFLEALLLLRADPGQQWTGEMLASRLYTSERTAETLLNELCRSYMASPCEAPNADCYCYAPASETLRERIDGLADHYARHLVDITNLIHSTLDRKAQQFADAFRLRKD</sequence>
<dbReference type="STRING" id="1164594.SAMN05216204_12064"/>
<dbReference type="OrthoDB" id="9798172at2"/>